<dbReference type="InterPro" id="IPR025662">
    <property type="entry name" value="Sigma_54_int_dom_ATP-bd_1"/>
</dbReference>
<dbReference type="InterPro" id="IPR002078">
    <property type="entry name" value="Sigma_54_int"/>
</dbReference>
<dbReference type="FunFam" id="3.40.50.300:FF:000006">
    <property type="entry name" value="DNA-binding transcriptional regulator NtrC"/>
    <property type="match status" value="1"/>
</dbReference>
<dbReference type="PANTHER" id="PTHR32071">
    <property type="entry name" value="TRANSCRIPTIONAL REGULATORY PROTEIN"/>
    <property type="match status" value="1"/>
</dbReference>
<dbReference type="KEGG" id="pprf:DPRO_1401"/>
<dbReference type="RefSeq" id="WP_097011376.1">
    <property type="nucleotide sequence ID" value="NZ_LT907975.1"/>
</dbReference>
<evidence type="ECO:0000256" key="3">
    <source>
        <dbReference type="ARBA" id="ARBA00023015"/>
    </source>
</evidence>
<feature type="modified residue" description="4-aspartylphosphate" evidence="6">
    <location>
        <position position="52"/>
    </location>
</feature>
<dbReference type="Pfam" id="PF00158">
    <property type="entry name" value="Sigma54_activat"/>
    <property type="match status" value="1"/>
</dbReference>
<evidence type="ECO:0000256" key="6">
    <source>
        <dbReference type="PROSITE-ProRule" id="PRU00169"/>
    </source>
</evidence>
<keyword evidence="4" id="KW-0238">DNA-binding</keyword>
<evidence type="ECO:0000256" key="7">
    <source>
        <dbReference type="SAM" id="MobiDB-lite"/>
    </source>
</evidence>
<dbReference type="SUPFAM" id="SSF52540">
    <property type="entry name" value="P-loop containing nucleoside triphosphate hydrolases"/>
    <property type="match status" value="1"/>
</dbReference>
<evidence type="ECO:0000256" key="4">
    <source>
        <dbReference type="ARBA" id="ARBA00023125"/>
    </source>
</evidence>
<keyword evidence="5" id="KW-0804">Transcription</keyword>
<dbReference type="Pfam" id="PF00072">
    <property type="entry name" value="Response_reg"/>
    <property type="match status" value="1"/>
</dbReference>
<evidence type="ECO:0000313" key="10">
    <source>
        <dbReference type="EMBL" id="SOB58295.1"/>
    </source>
</evidence>
<dbReference type="PROSITE" id="PS00676">
    <property type="entry name" value="SIGMA54_INTERACT_2"/>
    <property type="match status" value="1"/>
</dbReference>
<dbReference type="InterPro" id="IPR058031">
    <property type="entry name" value="AAA_lid_NorR"/>
</dbReference>
<evidence type="ECO:0000259" key="8">
    <source>
        <dbReference type="PROSITE" id="PS50045"/>
    </source>
</evidence>
<protein>
    <submittedName>
        <fullName evidence="10">Putative two component, sigma54 specific, transcriptional regulator, Fis family</fullName>
    </submittedName>
</protein>
<dbReference type="CDD" id="cd00009">
    <property type="entry name" value="AAA"/>
    <property type="match status" value="1"/>
</dbReference>
<dbReference type="SUPFAM" id="SSF52172">
    <property type="entry name" value="CheY-like"/>
    <property type="match status" value="1"/>
</dbReference>
<gene>
    <name evidence="10" type="ORF">DPRO_1401</name>
</gene>
<dbReference type="EMBL" id="LT907975">
    <property type="protein sequence ID" value="SOB58295.1"/>
    <property type="molecule type" value="Genomic_DNA"/>
</dbReference>
<keyword evidence="11" id="KW-1185">Reference proteome</keyword>
<evidence type="ECO:0000256" key="2">
    <source>
        <dbReference type="ARBA" id="ARBA00022840"/>
    </source>
</evidence>
<feature type="domain" description="Sigma-54 factor interaction" evidence="8">
    <location>
        <begin position="137"/>
        <end position="365"/>
    </location>
</feature>
<dbReference type="PROSITE" id="PS50045">
    <property type="entry name" value="SIGMA54_INTERACT_4"/>
    <property type="match status" value="1"/>
</dbReference>
<dbReference type="Gene3D" id="3.40.50.300">
    <property type="entry name" value="P-loop containing nucleotide triphosphate hydrolases"/>
    <property type="match status" value="1"/>
</dbReference>
<feature type="domain" description="Response regulatory" evidence="9">
    <location>
        <begin position="3"/>
        <end position="117"/>
    </location>
</feature>
<reference evidence="11" key="1">
    <citation type="submission" date="2017-09" db="EMBL/GenBank/DDBJ databases">
        <authorList>
            <person name="Regsiter A."/>
            <person name="William W."/>
        </authorList>
    </citation>
    <scope>NUCLEOTIDE SEQUENCE [LARGE SCALE GENOMIC DNA]</scope>
    <source>
        <strain evidence="11">500-1</strain>
    </source>
</reference>
<dbReference type="InterPro" id="IPR001789">
    <property type="entry name" value="Sig_transdc_resp-reg_receiver"/>
</dbReference>
<dbReference type="CDD" id="cd00156">
    <property type="entry name" value="REC"/>
    <property type="match status" value="1"/>
</dbReference>
<feature type="region of interest" description="Disordered" evidence="7">
    <location>
        <begin position="388"/>
        <end position="411"/>
    </location>
</feature>
<dbReference type="Proteomes" id="UP000219215">
    <property type="component" value="Chromosome DPRO"/>
</dbReference>
<dbReference type="SMART" id="SM00448">
    <property type="entry name" value="REC"/>
    <property type="match status" value="1"/>
</dbReference>
<dbReference type="InterPro" id="IPR025944">
    <property type="entry name" value="Sigma_54_int_dom_CS"/>
</dbReference>
<dbReference type="Gene3D" id="3.40.50.2300">
    <property type="match status" value="1"/>
</dbReference>
<organism evidence="10 11">
    <name type="scientific">Pseudodesulfovibrio profundus</name>
    <dbReference type="NCBI Taxonomy" id="57320"/>
    <lineage>
        <taxon>Bacteria</taxon>
        <taxon>Pseudomonadati</taxon>
        <taxon>Thermodesulfobacteriota</taxon>
        <taxon>Desulfovibrionia</taxon>
        <taxon>Desulfovibrionales</taxon>
        <taxon>Desulfovibrionaceae</taxon>
    </lineage>
</organism>
<keyword evidence="6" id="KW-0597">Phosphoprotein</keyword>
<name>A0A2C8F7C4_9BACT</name>
<dbReference type="Gene3D" id="1.10.8.60">
    <property type="match status" value="1"/>
</dbReference>
<dbReference type="GO" id="GO:0006355">
    <property type="term" value="P:regulation of DNA-templated transcription"/>
    <property type="evidence" value="ECO:0007669"/>
    <property type="project" value="InterPro"/>
</dbReference>
<dbReference type="PROSITE" id="PS00675">
    <property type="entry name" value="SIGMA54_INTERACT_1"/>
    <property type="match status" value="1"/>
</dbReference>
<dbReference type="InterPro" id="IPR025943">
    <property type="entry name" value="Sigma_54_int_dom_ATP-bd_2"/>
</dbReference>
<evidence type="ECO:0000256" key="1">
    <source>
        <dbReference type="ARBA" id="ARBA00022741"/>
    </source>
</evidence>
<evidence type="ECO:0000259" key="9">
    <source>
        <dbReference type="PROSITE" id="PS50110"/>
    </source>
</evidence>
<dbReference type="GO" id="GO:0000160">
    <property type="term" value="P:phosphorelay signal transduction system"/>
    <property type="evidence" value="ECO:0007669"/>
    <property type="project" value="InterPro"/>
</dbReference>
<dbReference type="SMART" id="SM00382">
    <property type="entry name" value="AAA"/>
    <property type="match status" value="1"/>
</dbReference>
<dbReference type="InterPro" id="IPR003593">
    <property type="entry name" value="AAA+_ATPase"/>
</dbReference>
<dbReference type="InterPro" id="IPR011006">
    <property type="entry name" value="CheY-like_superfamily"/>
</dbReference>
<dbReference type="GO" id="GO:0005524">
    <property type="term" value="F:ATP binding"/>
    <property type="evidence" value="ECO:0007669"/>
    <property type="project" value="UniProtKB-KW"/>
</dbReference>
<keyword evidence="2" id="KW-0067">ATP-binding</keyword>
<dbReference type="PROSITE" id="PS00688">
    <property type="entry name" value="SIGMA54_INTERACT_3"/>
    <property type="match status" value="1"/>
</dbReference>
<evidence type="ECO:0000313" key="11">
    <source>
        <dbReference type="Proteomes" id="UP000219215"/>
    </source>
</evidence>
<accession>A0A2C8F7C4</accession>
<feature type="compositionally biased region" description="Polar residues" evidence="7">
    <location>
        <begin position="390"/>
        <end position="411"/>
    </location>
</feature>
<dbReference type="Pfam" id="PF25601">
    <property type="entry name" value="AAA_lid_14"/>
    <property type="match status" value="1"/>
</dbReference>
<keyword evidence="1" id="KW-0547">Nucleotide-binding</keyword>
<dbReference type="AlphaFoldDB" id="A0A2C8F7C4"/>
<sequence>MANILIIDDDTRLNQTLIRIMERMGHHADGAHTLAAARELLSTNQYSLVFLDVRLPDGNGLEALPKVLEQPCRPEVVILTGNGDPDGAELAIQGGAWDYLLKPSSVKQTMLCVERALKYHDRKTQAPPAESLDLSRIVGLSPKMEICYEQIGLAARSATNVLITGETGTGKELVAQTIHANSKRKHGNFVPVDCASLNKGLVESTLFGHKRGTFTGADQDRKGLVRVADKGTLFLDEVGDMDLPIQKTFLRVLQERRFRPVGETREIESDFRLIAATNRNLDEDVEQERFRKDLLYRLKTIHIQLPPLRERDGDIRLLALFRINQLNREYERTITLAPETFEALSAYNWPGNIRELFAAMETAFFKAEGMSQIIPRHLPARMRVAATRAQVESSAPTQESTESAPLTSGMSAVQNHTTLKDYKQEMERHYLEELCTHADGNMKLMVEISGCSQSHLYSLLKKAGISLK</sequence>
<dbReference type="Gene3D" id="1.10.10.60">
    <property type="entry name" value="Homeodomain-like"/>
    <property type="match status" value="1"/>
</dbReference>
<proteinExistence type="predicted"/>
<dbReference type="GO" id="GO:0003677">
    <property type="term" value="F:DNA binding"/>
    <property type="evidence" value="ECO:0007669"/>
    <property type="project" value="UniProtKB-KW"/>
</dbReference>
<evidence type="ECO:0000256" key="5">
    <source>
        <dbReference type="ARBA" id="ARBA00023163"/>
    </source>
</evidence>
<keyword evidence="3" id="KW-0805">Transcription regulation</keyword>
<dbReference type="InterPro" id="IPR027417">
    <property type="entry name" value="P-loop_NTPase"/>
</dbReference>
<dbReference type="PANTHER" id="PTHR32071:SF113">
    <property type="entry name" value="ALGINATE BIOSYNTHESIS TRANSCRIPTIONAL REGULATORY PROTEIN ALGB"/>
    <property type="match status" value="1"/>
</dbReference>
<dbReference type="PROSITE" id="PS50110">
    <property type="entry name" value="RESPONSE_REGULATORY"/>
    <property type="match status" value="1"/>
</dbReference>
<dbReference type="OrthoDB" id="9763792at2"/>